<dbReference type="GO" id="GO:0005524">
    <property type="term" value="F:ATP binding"/>
    <property type="evidence" value="ECO:0007669"/>
    <property type="project" value="UniProtKB-KW"/>
</dbReference>
<keyword evidence="4" id="KW-0547">Nucleotide-binding</keyword>
<keyword evidence="6" id="KW-0067">ATP-binding</keyword>
<keyword evidence="12" id="KW-1185">Reference proteome</keyword>
<evidence type="ECO:0000256" key="3">
    <source>
        <dbReference type="ARBA" id="ARBA00021315"/>
    </source>
</evidence>
<dbReference type="NCBIfam" id="TIGR00634">
    <property type="entry name" value="recN"/>
    <property type="match status" value="1"/>
</dbReference>
<evidence type="ECO:0000256" key="4">
    <source>
        <dbReference type="ARBA" id="ARBA00022741"/>
    </source>
</evidence>
<evidence type="ECO:0000256" key="1">
    <source>
        <dbReference type="ARBA" id="ARBA00003618"/>
    </source>
</evidence>
<dbReference type="GO" id="GO:0006310">
    <property type="term" value="P:DNA recombination"/>
    <property type="evidence" value="ECO:0007669"/>
    <property type="project" value="InterPro"/>
</dbReference>
<dbReference type="InterPro" id="IPR004604">
    <property type="entry name" value="DNA_recomb/repair_RecN"/>
</dbReference>
<dbReference type="FunFam" id="3.40.50.300:FF:000356">
    <property type="entry name" value="DNA repair protein RecN"/>
    <property type="match status" value="1"/>
</dbReference>
<keyword evidence="5 9" id="KW-0227">DNA damage</keyword>
<protein>
    <recommendedName>
        <fullName evidence="3 9">DNA repair protein RecN</fullName>
    </recommendedName>
    <alternativeName>
        <fullName evidence="8 9">Recombination protein N</fullName>
    </alternativeName>
</protein>
<feature type="domain" description="RecF/RecN/SMC N-terminal" evidence="10">
    <location>
        <begin position="2"/>
        <end position="523"/>
    </location>
</feature>
<comment type="similarity">
    <text evidence="2 9">Belongs to the RecN family.</text>
</comment>
<dbReference type="PIRSF" id="PIRSF003128">
    <property type="entry name" value="RecN"/>
    <property type="match status" value="1"/>
</dbReference>
<dbReference type="CDD" id="cd03241">
    <property type="entry name" value="ABC_RecN"/>
    <property type="match status" value="1"/>
</dbReference>
<accession>A0A5B7WS27</accession>
<proteinExistence type="inferred from homology"/>
<evidence type="ECO:0000259" key="10">
    <source>
        <dbReference type="Pfam" id="PF02463"/>
    </source>
</evidence>
<name>A0A5B7WS27_9MICC</name>
<evidence type="ECO:0000313" key="12">
    <source>
        <dbReference type="Proteomes" id="UP000307000"/>
    </source>
</evidence>
<dbReference type="SUPFAM" id="SSF52540">
    <property type="entry name" value="P-loop containing nucleoside triphosphate hydrolases"/>
    <property type="match status" value="1"/>
</dbReference>
<dbReference type="InterPro" id="IPR003395">
    <property type="entry name" value="RecF/RecN/SMC_N"/>
</dbReference>
<dbReference type="Proteomes" id="UP000307000">
    <property type="component" value="Chromosome"/>
</dbReference>
<comment type="function">
    <text evidence="1 9">May be involved in recombinational repair of damaged DNA.</text>
</comment>
<evidence type="ECO:0000256" key="6">
    <source>
        <dbReference type="ARBA" id="ARBA00022840"/>
    </source>
</evidence>
<dbReference type="RefSeq" id="WP_138925929.1">
    <property type="nucleotide sequence ID" value="NZ_CP034412.1"/>
</dbReference>
<dbReference type="GO" id="GO:0006281">
    <property type="term" value="P:DNA repair"/>
    <property type="evidence" value="ECO:0007669"/>
    <property type="project" value="UniProtKB-KW"/>
</dbReference>
<sequence length="586" mass="62002">MIQEISISNLGVITQATLPLGPGLTVVTGETGAGKTMVITALSLLLGRRADAGAVRTGAKHALAEAVVHLEPDHHVLDAAAQAGAFIEPAGEGGQRSELLLSRSLSAQGRSRATVGGRSAPVGLLAELGSELVAVHGQSDQIRLKEAGAQRDALDRFAGDDFSRTLARYQRSYRQWREVSRELASLKQDSRDRVREAENLRLALEEIDGIDPQSGEDEQLREAATKLGNVESLRNAAVQAHGILDSEDFETPGINSLVESARGVLAAAGGDDPALQGFADRAAELGILASELSSDISAYLADLDEEGPERLAQVEARRAELGKLLRKYAPSLDEVLQWADASRTRLEELGGDDTRITELQERSTKLGNEVSSLAAELTRARTKAAKLLSKRVSQELTALAMPDAKLVVQLEALEEPGAYGQDSIAMLLAPHAGAAPRPLGKGASGGELSRVMLAIEVVLAAVDPVPTFVFDEVDQGVGGKAAVAIGERLAMLARHVQVIVVTHLPQVAAYADRHIRVIKNSDATANTGKGFTASDVVALDEAQRVRELARMLAGQEESDTAQAHAEELLGEARQLVDSLSKAAAKA</sequence>
<dbReference type="PANTHER" id="PTHR11059:SF0">
    <property type="entry name" value="DNA REPAIR PROTEIN RECN"/>
    <property type="match status" value="1"/>
</dbReference>
<evidence type="ECO:0000256" key="8">
    <source>
        <dbReference type="ARBA" id="ARBA00033408"/>
    </source>
</evidence>
<evidence type="ECO:0000256" key="9">
    <source>
        <dbReference type="PIRNR" id="PIRNR003128"/>
    </source>
</evidence>
<dbReference type="Pfam" id="PF02463">
    <property type="entry name" value="SMC_N"/>
    <property type="match status" value="1"/>
</dbReference>
<dbReference type="PANTHER" id="PTHR11059">
    <property type="entry name" value="DNA REPAIR PROTEIN RECN"/>
    <property type="match status" value="1"/>
</dbReference>
<evidence type="ECO:0000313" key="11">
    <source>
        <dbReference type="EMBL" id="QCY46699.1"/>
    </source>
</evidence>
<evidence type="ECO:0000256" key="2">
    <source>
        <dbReference type="ARBA" id="ARBA00009441"/>
    </source>
</evidence>
<evidence type="ECO:0000256" key="5">
    <source>
        <dbReference type="ARBA" id="ARBA00022763"/>
    </source>
</evidence>
<organism evidence="11 12">
    <name type="scientific">Glutamicibacter creatinolyticus</name>
    <dbReference type="NCBI Taxonomy" id="162496"/>
    <lineage>
        <taxon>Bacteria</taxon>
        <taxon>Bacillati</taxon>
        <taxon>Actinomycetota</taxon>
        <taxon>Actinomycetes</taxon>
        <taxon>Micrococcales</taxon>
        <taxon>Micrococcaceae</taxon>
        <taxon>Glutamicibacter</taxon>
    </lineage>
</organism>
<reference evidence="11 12" key="1">
    <citation type="submission" date="2018-12" db="EMBL/GenBank/DDBJ databases">
        <title>Complete Genome Sequence of Glutamicibacter creatinolyticus strain LGCM259,isolated from an abscess of a 12-year-old mare in Italy.</title>
        <authorList>
            <person name="Santos R.G."/>
            <person name="Silva A.L."/>
            <person name="Seyffert N."/>
            <person name="Castro T.L.P."/>
            <person name="Attili A.R."/>
            <person name="Rifici C."/>
            <person name="Mazzullo G."/>
            <person name="Brenig B."/>
            <person name="Venanzi F."/>
            <person name="Azevedo V."/>
        </authorList>
    </citation>
    <scope>NUCLEOTIDE SEQUENCE [LARGE SCALE GENOMIC DNA]</scope>
    <source>
        <strain evidence="11 12">LGCM 259</strain>
    </source>
</reference>
<gene>
    <name evidence="11" type="primary">recN</name>
    <name evidence="11" type="ORF">GcLGCM259_0947</name>
</gene>
<dbReference type="EMBL" id="CP034412">
    <property type="protein sequence ID" value="QCY46699.1"/>
    <property type="molecule type" value="Genomic_DNA"/>
</dbReference>
<dbReference type="GO" id="GO:0043590">
    <property type="term" value="C:bacterial nucleoid"/>
    <property type="evidence" value="ECO:0007669"/>
    <property type="project" value="TreeGrafter"/>
</dbReference>
<dbReference type="InterPro" id="IPR027417">
    <property type="entry name" value="P-loop_NTPase"/>
</dbReference>
<dbReference type="AlphaFoldDB" id="A0A5B7WS27"/>
<dbReference type="GO" id="GO:0009432">
    <property type="term" value="P:SOS response"/>
    <property type="evidence" value="ECO:0007669"/>
    <property type="project" value="TreeGrafter"/>
</dbReference>
<dbReference type="Gene3D" id="3.40.50.300">
    <property type="entry name" value="P-loop containing nucleotide triphosphate hydrolases"/>
    <property type="match status" value="2"/>
</dbReference>
<dbReference type="KEGG" id="gcr:GcLGCM259_0947"/>
<evidence type="ECO:0000256" key="7">
    <source>
        <dbReference type="ARBA" id="ARBA00023204"/>
    </source>
</evidence>
<keyword evidence="7 9" id="KW-0234">DNA repair</keyword>